<comment type="caution">
    <text evidence="1">The sequence shown here is derived from an EMBL/GenBank/DDBJ whole genome shotgun (WGS) entry which is preliminary data.</text>
</comment>
<protein>
    <submittedName>
        <fullName evidence="1">Uncharacterized protein</fullName>
    </submittedName>
</protein>
<reference evidence="2" key="1">
    <citation type="journal article" date="2023" name="Front. Plant Sci.">
        <title>Chromosomal-level genome assembly of Melastoma candidum provides insights into trichome evolution.</title>
        <authorList>
            <person name="Zhong Y."/>
            <person name="Wu W."/>
            <person name="Sun C."/>
            <person name="Zou P."/>
            <person name="Liu Y."/>
            <person name="Dai S."/>
            <person name="Zhou R."/>
        </authorList>
    </citation>
    <scope>NUCLEOTIDE SEQUENCE [LARGE SCALE GENOMIC DNA]</scope>
</reference>
<dbReference type="EMBL" id="CM042883">
    <property type="protein sequence ID" value="KAI4377192.1"/>
    <property type="molecule type" value="Genomic_DNA"/>
</dbReference>
<name>A0ACB9RFJ3_9MYRT</name>
<evidence type="ECO:0000313" key="2">
    <source>
        <dbReference type="Proteomes" id="UP001057402"/>
    </source>
</evidence>
<proteinExistence type="predicted"/>
<dbReference type="Proteomes" id="UP001057402">
    <property type="component" value="Chromosome 4"/>
</dbReference>
<accession>A0ACB9RFJ3</accession>
<sequence length="147" mass="15742">MIHDPTARPNPTDRPRRPHRHRHRSFAGPSLHPQPPANLLMENVKILKRGEPLPPFLPKRSHPRTSPPTRSAGGDHLSLGSTNRLGPDPKTVKKELPVAIPGKAYATGVMSPHPSLVPVPGFLSGAARGGAEIATHGLRRLLGIGLA</sequence>
<keyword evidence="2" id="KW-1185">Reference proteome</keyword>
<gene>
    <name evidence="1" type="ORF">MLD38_014863</name>
</gene>
<organism evidence="1 2">
    <name type="scientific">Melastoma candidum</name>
    <dbReference type="NCBI Taxonomy" id="119954"/>
    <lineage>
        <taxon>Eukaryota</taxon>
        <taxon>Viridiplantae</taxon>
        <taxon>Streptophyta</taxon>
        <taxon>Embryophyta</taxon>
        <taxon>Tracheophyta</taxon>
        <taxon>Spermatophyta</taxon>
        <taxon>Magnoliopsida</taxon>
        <taxon>eudicotyledons</taxon>
        <taxon>Gunneridae</taxon>
        <taxon>Pentapetalae</taxon>
        <taxon>rosids</taxon>
        <taxon>malvids</taxon>
        <taxon>Myrtales</taxon>
        <taxon>Melastomataceae</taxon>
        <taxon>Melastomatoideae</taxon>
        <taxon>Melastomateae</taxon>
        <taxon>Melastoma</taxon>
    </lineage>
</organism>
<evidence type="ECO:0000313" key="1">
    <source>
        <dbReference type="EMBL" id="KAI4377192.1"/>
    </source>
</evidence>